<dbReference type="InterPro" id="IPR043171">
    <property type="entry name" value="Ap4A_phos1/2-like"/>
</dbReference>
<dbReference type="Gene3D" id="3.30.428.70">
    <property type="match status" value="1"/>
</dbReference>
<evidence type="ECO:0000259" key="2">
    <source>
        <dbReference type="Pfam" id="PF19327"/>
    </source>
</evidence>
<organism evidence="3 4">
    <name type="scientific">[Torrubiella] hemipterigena</name>
    <dbReference type="NCBI Taxonomy" id="1531966"/>
    <lineage>
        <taxon>Eukaryota</taxon>
        <taxon>Fungi</taxon>
        <taxon>Dikarya</taxon>
        <taxon>Ascomycota</taxon>
        <taxon>Pezizomycotina</taxon>
        <taxon>Sordariomycetes</taxon>
        <taxon>Hypocreomycetidae</taxon>
        <taxon>Hypocreales</taxon>
        <taxon>Clavicipitaceae</taxon>
        <taxon>Clavicipitaceae incertae sedis</taxon>
        <taxon>'Torrubiella' clade</taxon>
    </lineage>
</organism>
<dbReference type="HOGENOM" id="CLU_049915_0_0_1"/>
<evidence type="ECO:0000259" key="1">
    <source>
        <dbReference type="Pfam" id="PF09830"/>
    </source>
</evidence>
<dbReference type="GO" id="GO:0005524">
    <property type="term" value="F:ATP binding"/>
    <property type="evidence" value="ECO:0007669"/>
    <property type="project" value="InterPro"/>
</dbReference>
<dbReference type="InterPro" id="IPR019200">
    <property type="entry name" value="ATP_adenylylTrfase_C"/>
</dbReference>
<evidence type="ECO:0000313" key="4">
    <source>
        <dbReference type="Proteomes" id="UP000039046"/>
    </source>
</evidence>
<accession>A0A0A1T636</accession>
<dbReference type="GO" id="GO:0003877">
    <property type="term" value="F:ATP:ADP adenylyltransferase activity"/>
    <property type="evidence" value="ECO:0007669"/>
    <property type="project" value="InterPro"/>
</dbReference>
<dbReference type="SUPFAM" id="SSF54197">
    <property type="entry name" value="HIT-like"/>
    <property type="match status" value="1"/>
</dbReference>
<dbReference type="Pfam" id="PF09830">
    <property type="entry name" value="ATP_transf"/>
    <property type="match status" value="1"/>
</dbReference>
<dbReference type="STRING" id="1531966.A0A0A1T636"/>
<dbReference type="InterPro" id="IPR045759">
    <property type="entry name" value="Ap4A_phos1/2_N"/>
</dbReference>
<dbReference type="AlphaFoldDB" id="A0A0A1T636"/>
<sequence>MENSVILGAFDKLVQDSIVFYDEDQKIVQHNEGKLTFSFVLTRALLKKPTFENKTEQSDQSKNEMQLRPGSDINTNGFEIGNVGESHVIVVNKFAFARPHLMLVSSDGYRRQFEPLDLIDLEAVWSSVMSMSNDYIAFYNCGRDSGCSRLHKHIQLMPMPTMSFASFLDIEGGKETEVPYIWAYKRFASGAITATNLVEIYNLLLKEATHVYTKATGKESSIQAGVAIPHNMILSKRWMVVLPRRQAAINKEAGANALGMLGVIAVATQNEIDNWVQSGLIESLKALGVPRF</sequence>
<dbReference type="InterPro" id="IPR009163">
    <property type="entry name" value="Ap4A_phos1/2"/>
</dbReference>
<dbReference type="PANTHER" id="PTHR38420">
    <property type="entry name" value="AP-4-A PHOSPHORYLASE II"/>
    <property type="match status" value="1"/>
</dbReference>
<reference evidence="3 4" key="1">
    <citation type="journal article" date="2015" name="Genome Announc.">
        <title>Draft Genome Sequence and Gene Annotation of the Entomopathogenic Fungus Verticillium hemipterigenum.</title>
        <authorList>
            <person name="Horn F."/>
            <person name="Habel A."/>
            <person name="Scharf D.H."/>
            <person name="Dworschak J."/>
            <person name="Brakhage A.A."/>
            <person name="Guthke R."/>
            <person name="Hertweck C."/>
            <person name="Linde J."/>
        </authorList>
    </citation>
    <scope>NUCLEOTIDE SEQUENCE [LARGE SCALE GENOMIC DNA]</scope>
</reference>
<evidence type="ECO:0000313" key="3">
    <source>
        <dbReference type="EMBL" id="CEJ92611.1"/>
    </source>
</evidence>
<proteinExistence type="predicted"/>
<feature type="domain" description="Ap4A phosphorylase 1/2 N-terminal" evidence="2">
    <location>
        <begin position="34"/>
        <end position="164"/>
    </location>
</feature>
<dbReference type="Proteomes" id="UP000039046">
    <property type="component" value="Unassembled WGS sequence"/>
</dbReference>
<dbReference type="EMBL" id="CDHN01000004">
    <property type="protein sequence ID" value="CEJ92611.1"/>
    <property type="molecule type" value="Genomic_DNA"/>
</dbReference>
<name>A0A0A1T636_9HYPO</name>
<protein>
    <submittedName>
        <fullName evidence="3">Uncharacterized protein</fullName>
    </submittedName>
</protein>
<dbReference type="GO" id="GO:0009117">
    <property type="term" value="P:nucleotide metabolic process"/>
    <property type="evidence" value="ECO:0007669"/>
    <property type="project" value="InterPro"/>
</dbReference>
<feature type="domain" description="ATP adenylyltransferase C-terminal" evidence="1">
    <location>
        <begin position="177"/>
        <end position="290"/>
    </location>
</feature>
<dbReference type="Pfam" id="PF19327">
    <property type="entry name" value="Ap4A_phos_N"/>
    <property type="match status" value="1"/>
</dbReference>
<dbReference type="InterPro" id="IPR036265">
    <property type="entry name" value="HIT-like_sf"/>
</dbReference>
<dbReference type="PANTHER" id="PTHR38420:SF1">
    <property type="entry name" value="PUTATIVE (AFU_ORTHOLOGUE AFUA_5G14690)-RELATED"/>
    <property type="match status" value="1"/>
</dbReference>
<dbReference type="OrthoDB" id="10267950at2759"/>
<keyword evidence="4" id="KW-1185">Reference proteome</keyword>
<gene>
    <name evidence="3" type="ORF">VHEMI08250</name>
</gene>